<evidence type="ECO:0000256" key="1">
    <source>
        <dbReference type="ARBA" id="ARBA00004496"/>
    </source>
</evidence>
<dbReference type="Proteomes" id="UP000187209">
    <property type="component" value="Unassembled WGS sequence"/>
</dbReference>
<protein>
    <recommendedName>
        <fullName evidence="5">Tetratricopeptide repeat protein 29</fullName>
    </recommendedName>
</protein>
<dbReference type="GO" id="GO:0003341">
    <property type="term" value="P:cilium movement"/>
    <property type="evidence" value="ECO:0007669"/>
    <property type="project" value="TreeGrafter"/>
</dbReference>
<feature type="repeat" description="TPR" evidence="6">
    <location>
        <begin position="273"/>
        <end position="306"/>
    </location>
</feature>
<evidence type="ECO:0000256" key="3">
    <source>
        <dbReference type="ARBA" id="ARBA00022737"/>
    </source>
</evidence>
<accession>A0A1R2CDB8</accession>
<dbReference type="GO" id="GO:0005929">
    <property type="term" value="C:cilium"/>
    <property type="evidence" value="ECO:0007669"/>
    <property type="project" value="TreeGrafter"/>
</dbReference>
<dbReference type="AlphaFoldDB" id="A0A1R2CDB8"/>
<evidence type="ECO:0000313" key="8">
    <source>
        <dbReference type="EMBL" id="OMJ86993.1"/>
    </source>
</evidence>
<evidence type="ECO:0000256" key="4">
    <source>
        <dbReference type="ARBA" id="ARBA00022803"/>
    </source>
</evidence>
<name>A0A1R2CDB8_9CILI</name>
<comment type="caution">
    <text evidence="8">The sequence shown here is derived from an EMBL/GenBank/DDBJ whole genome shotgun (WGS) entry which is preliminary data.</text>
</comment>
<keyword evidence="9" id="KW-1185">Reference proteome</keyword>
<dbReference type="Gene3D" id="1.25.40.10">
    <property type="entry name" value="Tetratricopeptide repeat domain"/>
    <property type="match status" value="1"/>
</dbReference>
<feature type="repeat" description="TPR" evidence="6">
    <location>
        <begin position="186"/>
        <end position="219"/>
    </location>
</feature>
<dbReference type="OrthoDB" id="626167at2759"/>
<feature type="compositionally biased region" description="Polar residues" evidence="7">
    <location>
        <begin position="53"/>
        <end position="66"/>
    </location>
</feature>
<dbReference type="PROSITE" id="PS50005">
    <property type="entry name" value="TPR"/>
    <property type="match status" value="3"/>
</dbReference>
<comment type="subcellular location">
    <subcellularLocation>
        <location evidence="1">Cytoplasm</location>
    </subcellularLocation>
</comment>
<dbReference type="PANTHER" id="PTHR46630:SF1">
    <property type="entry name" value="TETRATRICOPEPTIDE REPEAT PROTEIN 29"/>
    <property type="match status" value="1"/>
</dbReference>
<dbReference type="PANTHER" id="PTHR46630">
    <property type="entry name" value="TETRATRICOPEPTIDE REPEAT PROTEIN 29"/>
    <property type="match status" value="1"/>
</dbReference>
<dbReference type="SUPFAM" id="SSF48452">
    <property type="entry name" value="TPR-like"/>
    <property type="match status" value="2"/>
</dbReference>
<gene>
    <name evidence="8" type="ORF">SteCoe_11392</name>
</gene>
<keyword evidence="3" id="KW-0677">Repeat</keyword>
<dbReference type="Pfam" id="PF13424">
    <property type="entry name" value="TPR_12"/>
    <property type="match status" value="2"/>
</dbReference>
<dbReference type="GO" id="GO:0005737">
    <property type="term" value="C:cytoplasm"/>
    <property type="evidence" value="ECO:0007669"/>
    <property type="project" value="UniProtKB-SubCell"/>
</dbReference>
<evidence type="ECO:0000313" key="9">
    <source>
        <dbReference type="Proteomes" id="UP000187209"/>
    </source>
</evidence>
<proteinExistence type="predicted"/>
<organism evidence="8 9">
    <name type="scientific">Stentor coeruleus</name>
    <dbReference type="NCBI Taxonomy" id="5963"/>
    <lineage>
        <taxon>Eukaryota</taxon>
        <taxon>Sar</taxon>
        <taxon>Alveolata</taxon>
        <taxon>Ciliophora</taxon>
        <taxon>Postciliodesmatophora</taxon>
        <taxon>Heterotrichea</taxon>
        <taxon>Heterotrichida</taxon>
        <taxon>Stentoridae</taxon>
        <taxon>Stentor</taxon>
    </lineage>
</organism>
<dbReference type="SMART" id="SM00028">
    <property type="entry name" value="TPR"/>
    <property type="match status" value="6"/>
</dbReference>
<dbReference type="InterPro" id="IPR051476">
    <property type="entry name" value="Bac_ResReg_Asp_Phosphatase"/>
</dbReference>
<dbReference type="EMBL" id="MPUH01000189">
    <property type="protein sequence ID" value="OMJ86993.1"/>
    <property type="molecule type" value="Genomic_DNA"/>
</dbReference>
<feature type="repeat" description="TPR" evidence="6">
    <location>
        <begin position="353"/>
        <end position="386"/>
    </location>
</feature>
<reference evidence="8 9" key="1">
    <citation type="submission" date="2016-11" db="EMBL/GenBank/DDBJ databases">
        <title>The macronuclear genome of Stentor coeruleus: a giant cell with tiny introns.</title>
        <authorList>
            <person name="Slabodnick M."/>
            <person name="Ruby J.G."/>
            <person name="Reiff S.B."/>
            <person name="Swart E.C."/>
            <person name="Gosai S."/>
            <person name="Prabakaran S."/>
            <person name="Witkowska E."/>
            <person name="Larue G.E."/>
            <person name="Fisher S."/>
            <person name="Freeman R.M."/>
            <person name="Gunawardena J."/>
            <person name="Chu W."/>
            <person name="Stover N.A."/>
            <person name="Gregory B.D."/>
            <person name="Nowacki M."/>
            <person name="Derisi J."/>
            <person name="Roy S.W."/>
            <person name="Marshall W.F."/>
            <person name="Sood P."/>
        </authorList>
    </citation>
    <scope>NUCLEOTIDE SEQUENCE [LARGE SCALE GENOMIC DNA]</scope>
    <source>
        <strain evidence="8">WM001</strain>
    </source>
</reference>
<evidence type="ECO:0000256" key="2">
    <source>
        <dbReference type="ARBA" id="ARBA00022490"/>
    </source>
</evidence>
<evidence type="ECO:0000256" key="7">
    <source>
        <dbReference type="SAM" id="MobiDB-lite"/>
    </source>
</evidence>
<dbReference type="InterPro" id="IPR019734">
    <property type="entry name" value="TPR_rpt"/>
</dbReference>
<sequence length="432" mass="48666">MSGKNSAEATRTLKPLLGRKFAPMTGAAMRRTGALKTPYIEAEITPVEIPPASKSSNRVHTSSRSGVGSRKNIQRGESLQINKITRDTACKEILEQGFPQSYIDLFYITHGHFSELEIKDSAITFIKDKLVKAEKLSQEDDFSESFKVYHDLGSFFDKMEKYDAATYFYERCAGIAGKKSLHIEEATAYQGLGNCAYQTKNISKAIEMFEKGVYISEVHKLKHSLITISKSLTEVYRLEADKLEEEGKVSEALEHHMKCLESSKMAEDAISQGNSCYRVGMVHFKQENFFKALEYLQKYLELSRSSDFIDGITNALGKLAATYQAMGNMPQAIKHLEQLNHEASENNKHAAEAEASLNLGLVYQKQGHFKKAVEFLEKHFNLVRKLQDRSLVDAARVNLGVAQANCSINNFSNVLMSNLQSLILWKNKRNKF</sequence>
<dbReference type="Pfam" id="PF13181">
    <property type="entry name" value="TPR_8"/>
    <property type="match status" value="1"/>
</dbReference>
<evidence type="ECO:0000256" key="6">
    <source>
        <dbReference type="PROSITE-ProRule" id="PRU00339"/>
    </source>
</evidence>
<dbReference type="InterPro" id="IPR011990">
    <property type="entry name" value="TPR-like_helical_dom_sf"/>
</dbReference>
<feature type="region of interest" description="Disordered" evidence="7">
    <location>
        <begin position="50"/>
        <end position="72"/>
    </location>
</feature>
<keyword evidence="4 6" id="KW-0802">TPR repeat</keyword>
<evidence type="ECO:0000256" key="5">
    <source>
        <dbReference type="ARBA" id="ARBA00040665"/>
    </source>
</evidence>
<keyword evidence="2" id="KW-0963">Cytoplasm</keyword>